<sequence length="358" mass="37514">MKRRVIAGILVGLLAISTLAGCGSKDDSAASSTDTAKEDTAATDEGDDAAADDSADASGDVGSITMILALRDEFLSTLEAGAIAAADEMGINLTTQDAQSDTSKLLQFVETARNDGQKAIIVNPVDPETCPQIVEAAGDMKVVFVNRPPVDTEGVLNENVVYVGSDEMMSGKYQGDFLSEKFKAEGKDSIKYILLNGTIGNVSTTQRTASCLQAFEDNGIKAEEATAPLAADFDRATAQDMITPLLTTIEYDCIISNNDAMALGAIEALKDQGIDPASVPVVGIDATVDGRQAVKDGTLAMTVFQDANGQGYGALKAASNLITGTTLNDGTDYELDETGHIMWVPFEPVTPDNVADYD</sequence>
<organism evidence="7 8">
    <name type="scientific">Ruminococcus gauvreauii</name>
    <dbReference type="NCBI Taxonomy" id="438033"/>
    <lineage>
        <taxon>Bacteria</taxon>
        <taxon>Bacillati</taxon>
        <taxon>Bacillota</taxon>
        <taxon>Clostridia</taxon>
        <taxon>Eubacteriales</taxon>
        <taxon>Oscillospiraceae</taxon>
        <taxon>Ruminococcus</taxon>
    </lineage>
</organism>
<dbReference type="Proteomes" id="UP001060164">
    <property type="component" value="Chromosome"/>
</dbReference>
<evidence type="ECO:0000256" key="3">
    <source>
        <dbReference type="ARBA" id="ARBA00022729"/>
    </source>
</evidence>
<dbReference type="Gene3D" id="3.40.50.2300">
    <property type="match status" value="2"/>
</dbReference>
<evidence type="ECO:0000256" key="4">
    <source>
        <dbReference type="SAM" id="MobiDB-lite"/>
    </source>
</evidence>
<dbReference type="PANTHER" id="PTHR46847:SF1">
    <property type="entry name" value="D-ALLOSE-BINDING PERIPLASMIC PROTEIN-RELATED"/>
    <property type="match status" value="1"/>
</dbReference>
<dbReference type="SUPFAM" id="SSF53822">
    <property type="entry name" value="Periplasmic binding protein-like I"/>
    <property type="match status" value="1"/>
</dbReference>
<evidence type="ECO:0000313" key="7">
    <source>
        <dbReference type="EMBL" id="UWP60330.1"/>
    </source>
</evidence>
<dbReference type="RefSeq" id="WP_049898352.1">
    <property type="nucleotide sequence ID" value="NZ_CABLBR010000030.1"/>
</dbReference>
<keyword evidence="3 5" id="KW-0732">Signal</keyword>
<evidence type="ECO:0000256" key="5">
    <source>
        <dbReference type="SAM" id="SignalP"/>
    </source>
</evidence>
<feature type="region of interest" description="Disordered" evidence="4">
    <location>
        <begin position="23"/>
        <end position="57"/>
    </location>
</feature>
<accession>A0ABY5VIE5</accession>
<feature type="domain" description="Periplasmic binding protein" evidence="6">
    <location>
        <begin position="72"/>
        <end position="325"/>
    </location>
</feature>
<dbReference type="PROSITE" id="PS51257">
    <property type="entry name" value="PROKAR_LIPOPROTEIN"/>
    <property type="match status" value="1"/>
</dbReference>
<evidence type="ECO:0000313" key="8">
    <source>
        <dbReference type="Proteomes" id="UP001060164"/>
    </source>
</evidence>
<dbReference type="Pfam" id="PF13407">
    <property type="entry name" value="Peripla_BP_4"/>
    <property type="match status" value="1"/>
</dbReference>
<evidence type="ECO:0000256" key="1">
    <source>
        <dbReference type="ARBA" id="ARBA00004196"/>
    </source>
</evidence>
<keyword evidence="8" id="KW-1185">Reference proteome</keyword>
<dbReference type="InterPro" id="IPR025997">
    <property type="entry name" value="SBP_2_dom"/>
</dbReference>
<evidence type="ECO:0000256" key="2">
    <source>
        <dbReference type="ARBA" id="ARBA00007639"/>
    </source>
</evidence>
<comment type="subcellular location">
    <subcellularLocation>
        <location evidence="1">Cell envelope</location>
    </subcellularLocation>
</comment>
<dbReference type="InterPro" id="IPR028082">
    <property type="entry name" value="Peripla_BP_I"/>
</dbReference>
<dbReference type="PANTHER" id="PTHR46847">
    <property type="entry name" value="D-ALLOSE-BINDING PERIPLASMIC PROTEIN-RELATED"/>
    <property type="match status" value="1"/>
</dbReference>
<protein>
    <submittedName>
        <fullName evidence="7">Substrate-binding domain-containing protein</fullName>
    </submittedName>
</protein>
<dbReference type="EMBL" id="CP102290">
    <property type="protein sequence ID" value="UWP60330.1"/>
    <property type="molecule type" value="Genomic_DNA"/>
</dbReference>
<reference evidence="7" key="1">
    <citation type="journal article" date="2022" name="Cell">
        <title>Design, construction, and in vivo augmentation of a complex gut microbiome.</title>
        <authorList>
            <person name="Cheng A.G."/>
            <person name="Ho P.Y."/>
            <person name="Aranda-Diaz A."/>
            <person name="Jain S."/>
            <person name="Yu F.B."/>
            <person name="Meng X."/>
            <person name="Wang M."/>
            <person name="Iakiviak M."/>
            <person name="Nagashima K."/>
            <person name="Zhao A."/>
            <person name="Murugkar P."/>
            <person name="Patil A."/>
            <person name="Atabakhsh K."/>
            <person name="Weakley A."/>
            <person name="Yan J."/>
            <person name="Brumbaugh A.R."/>
            <person name="Higginbottom S."/>
            <person name="Dimas A."/>
            <person name="Shiver A.L."/>
            <person name="Deutschbauer A."/>
            <person name="Neff N."/>
            <person name="Sonnenburg J.L."/>
            <person name="Huang K.C."/>
            <person name="Fischbach M.A."/>
        </authorList>
    </citation>
    <scope>NUCLEOTIDE SEQUENCE</scope>
    <source>
        <strain evidence="7">DSM 19829</strain>
    </source>
</reference>
<evidence type="ECO:0000259" key="6">
    <source>
        <dbReference type="Pfam" id="PF13407"/>
    </source>
</evidence>
<gene>
    <name evidence="7" type="ORF">NQ502_04545</name>
</gene>
<feature type="signal peptide" evidence="5">
    <location>
        <begin position="1"/>
        <end position="20"/>
    </location>
</feature>
<proteinExistence type="inferred from homology"/>
<feature type="chain" id="PRO_5045346754" evidence="5">
    <location>
        <begin position="21"/>
        <end position="358"/>
    </location>
</feature>
<feature type="compositionally biased region" description="Acidic residues" evidence="4">
    <location>
        <begin position="41"/>
        <end position="55"/>
    </location>
</feature>
<name>A0ABY5VIE5_9FIRM</name>
<comment type="similarity">
    <text evidence="2">Belongs to the bacterial solute-binding protein 2 family.</text>
</comment>